<dbReference type="InterPro" id="IPR005135">
    <property type="entry name" value="Endo/exonuclease/phosphatase"/>
</dbReference>
<dbReference type="PANTHER" id="PTHR33395:SF22">
    <property type="entry name" value="REVERSE TRANSCRIPTASE DOMAIN-CONTAINING PROTEIN"/>
    <property type="match status" value="1"/>
</dbReference>
<reference evidence="2" key="1">
    <citation type="submission" date="2019-08" db="EMBL/GenBank/DDBJ databases">
        <title>The improved chromosome-level genome for the pearl oyster Pinctada fucata martensii using PacBio sequencing and Hi-C.</title>
        <authorList>
            <person name="Zheng Z."/>
        </authorList>
    </citation>
    <scope>NUCLEOTIDE SEQUENCE</scope>
    <source>
        <strain evidence="2">ZZ-2019</strain>
        <tissue evidence="2">Adductor muscle</tissue>
    </source>
</reference>
<sequence length="604" mass="69814">MAVLSSPSYLNIGHWNIEGFKSGNESKFNNLEFQAEIRSHDIIGLTETHAGPDDILAIEGYTAYSNSRKKHKKARKFSGGITILIKNEIVDGVEIIKSSPDVIWVHIKGTFFNSKCDIFAGFVYISPQNSITTKEISEKAWEQLEFDTTRFINKGKVMVMGDFNARSGKKDDFIGLDDNEYTPEDSQYTSDVSRHRNSMDECVNEYGKKLCEFCKNVGLRIMNGRCMGDLKGSFTCYQWNGCSTVDYCIAQEDLLQDLQMFKVHEFKGNLSNHCKISTQLSISAKIKNSRIDTHPLTKVKWTEEMKMKYKIAIQTTQFLEAVESLSTNVEEDINTLINELSNLLVGILPRNNKSTEKKKRKSKRQKWYDQDCRDMKSSLYKLNRSLIKNPYDKEIREKFFHIRKSYKKLLRYKMKQYKNEIIEKIDTLKSSNAGEFWKLVRELKELDTEKKTKINSDIIPPEKWFTHFENLLGSQVKSKDSMENIEYEIEKLKNEPYFNELDFSIKESEIKKAISNLKKGKACGLDNINNEMIKISQDVCLVTYQKIFNKILNTGIFPSKWSKGYITPIHKAGNASDPNNYRGIIINSCLSKVFTSIINDRLYK</sequence>
<comment type="caution">
    <text evidence="2">The sequence shown here is derived from an EMBL/GenBank/DDBJ whole genome shotgun (WGS) entry which is preliminary data.</text>
</comment>
<dbReference type="Proteomes" id="UP001186944">
    <property type="component" value="Unassembled WGS sequence"/>
</dbReference>
<dbReference type="GO" id="GO:0007508">
    <property type="term" value="P:larval heart development"/>
    <property type="evidence" value="ECO:0007669"/>
    <property type="project" value="TreeGrafter"/>
</dbReference>
<protein>
    <recommendedName>
        <fullName evidence="1">Endonuclease/exonuclease/phosphatase domain-containing protein</fullName>
    </recommendedName>
</protein>
<dbReference type="SUPFAM" id="SSF56219">
    <property type="entry name" value="DNase I-like"/>
    <property type="match status" value="1"/>
</dbReference>
<accession>A0AA88YJX5</accession>
<keyword evidence="3" id="KW-1185">Reference proteome</keyword>
<dbReference type="Gene3D" id="3.60.10.10">
    <property type="entry name" value="Endonuclease/exonuclease/phosphatase"/>
    <property type="match status" value="1"/>
</dbReference>
<evidence type="ECO:0000313" key="3">
    <source>
        <dbReference type="Proteomes" id="UP001186944"/>
    </source>
</evidence>
<feature type="domain" description="Endonuclease/exonuclease/phosphatase" evidence="1">
    <location>
        <begin position="14"/>
        <end position="252"/>
    </location>
</feature>
<evidence type="ECO:0000259" key="1">
    <source>
        <dbReference type="Pfam" id="PF03372"/>
    </source>
</evidence>
<gene>
    <name evidence="2" type="ORF">FSP39_016377</name>
</gene>
<dbReference type="GO" id="GO:0031012">
    <property type="term" value="C:extracellular matrix"/>
    <property type="evidence" value="ECO:0007669"/>
    <property type="project" value="TreeGrafter"/>
</dbReference>
<organism evidence="2 3">
    <name type="scientific">Pinctada imbricata</name>
    <name type="common">Atlantic pearl-oyster</name>
    <name type="synonym">Pinctada martensii</name>
    <dbReference type="NCBI Taxonomy" id="66713"/>
    <lineage>
        <taxon>Eukaryota</taxon>
        <taxon>Metazoa</taxon>
        <taxon>Spiralia</taxon>
        <taxon>Lophotrochozoa</taxon>
        <taxon>Mollusca</taxon>
        <taxon>Bivalvia</taxon>
        <taxon>Autobranchia</taxon>
        <taxon>Pteriomorphia</taxon>
        <taxon>Pterioida</taxon>
        <taxon>Pterioidea</taxon>
        <taxon>Pteriidae</taxon>
        <taxon>Pinctada</taxon>
    </lineage>
</organism>
<dbReference type="EMBL" id="VSWD01000005">
    <property type="protein sequence ID" value="KAK3103091.1"/>
    <property type="molecule type" value="Genomic_DNA"/>
</dbReference>
<dbReference type="PANTHER" id="PTHR33395">
    <property type="entry name" value="TRANSCRIPTASE, PUTATIVE-RELATED-RELATED"/>
    <property type="match status" value="1"/>
</dbReference>
<proteinExistence type="predicted"/>
<dbReference type="GO" id="GO:0061343">
    <property type="term" value="P:cell adhesion involved in heart morphogenesis"/>
    <property type="evidence" value="ECO:0007669"/>
    <property type="project" value="TreeGrafter"/>
</dbReference>
<dbReference type="Pfam" id="PF03372">
    <property type="entry name" value="Exo_endo_phos"/>
    <property type="match status" value="1"/>
</dbReference>
<name>A0AA88YJX5_PINIB</name>
<dbReference type="InterPro" id="IPR036691">
    <property type="entry name" value="Endo/exonu/phosph_ase_sf"/>
</dbReference>
<dbReference type="GO" id="GO:0003824">
    <property type="term" value="F:catalytic activity"/>
    <property type="evidence" value="ECO:0007669"/>
    <property type="project" value="InterPro"/>
</dbReference>
<dbReference type="AlphaFoldDB" id="A0AA88YJX5"/>
<evidence type="ECO:0000313" key="2">
    <source>
        <dbReference type="EMBL" id="KAK3103091.1"/>
    </source>
</evidence>